<dbReference type="Proteomes" id="UP000182508">
    <property type="component" value="Unassembled WGS sequence"/>
</dbReference>
<keyword evidence="5 6" id="KW-0472">Membrane</keyword>
<feature type="transmembrane region" description="Helical" evidence="6">
    <location>
        <begin position="224"/>
        <end position="250"/>
    </location>
</feature>
<proteinExistence type="inferred from homology"/>
<evidence type="ECO:0000256" key="4">
    <source>
        <dbReference type="ARBA" id="ARBA00022989"/>
    </source>
</evidence>
<dbReference type="InterPro" id="IPR003838">
    <property type="entry name" value="ABC3_permease_C"/>
</dbReference>
<evidence type="ECO:0000313" key="8">
    <source>
        <dbReference type="EMBL" id="SDB30212.1"/>
    </source>
</evidence>
<feature type="transmembrane region" description="Helical" evidence="6">
    <location>
        <begin position="628"/>
        <end position="647"/>
    </location>
</feature>
<feature type="transmembrane region" description="Helical" evidence="6">
    <location>
        <begin position="51"/>
        <end position="77"/>
    </location>
</feature>
<feature type="transmembrane region" description="Helical" evidence="6">
    <location>
        <begin position="98"/>
        <end position="129"/>
    </location>
</feature>
<evidence type="ECO:0000256" key="2">
    <source>
        <dbReference type="ARBA" id="ARBA00022475"/>
    </source>
</evidence>
<accession>A0A1G6CBR0</accession>
<organism evidence="8 9">
    <name type="scientific">Streptococcus henryi</name>
    <dbReference type="NCBI Taxonomy" id="439219"/>
    <lineage>
        <taxon>Bacteria</taxon>
        <taxon>Bacillati</taxon>
        <taxon>Bacillota</taxon>
        <taxon>Bacilli</taxon>
        <taxon>Lactobacillales</taxon>
        <taxon>Streptococcaceae</taxon>
        <taxon>Streptococcus</taxon>
    </lineage>
</organism>
<feature type="transmembrane region" description="Helical" evidence="6">
    <location>
        <begin position="280"/>
        <end position="304"/>
    </location>
</feature>
<dbReference type="eggNOG" id="COG0577">
    <property type="taxonomic scope" value="Bacteria"/>
</dbReference>
<keyword evidence="4 6" id="KW-1133">Transmembrane helix</keyword>
<protein>
    <submittedName>
        <fullName evidence="8">Putative ABC transport system permease protein</fullName>
    </submittedName>
</protein>
<feature type="transmembrane region" description="Helical" evidence="6">
    <location>
        <begin position="141"/>
        <end position="164"/>
    </location>
</feature>
<feature type="transmembrane region" description="Helical" evidence="6">
    <location>
        <begin position="588"/>
        <end position="608"/>
    </location>
</feature>
<keyword evidence="6" id="KW-0813">Transport</keyword>
<dbReference type="InterPro" id="IPR052536">
    <property type="entry name" value="ABC-4_Integral_Memb_Prot"/>
</dbReference>
<dbReference type="PIRSF" id="PIRSF018968">
    <property type="entry name" value="ABC_permease_BceB"/>
    <property type="match status" value="1"/>
</dbReference>
<keyword evidence="2 6" id="KW-1003">Cell membrane</keyword>
<sequence length="661" mass="74507">MFYLKLAINNIKQSFKVFAPFLLANLVLFILTGSTLVILNSPMSSENMQYGIMTLNLAIIVLVIFAVIMSLYSYNFLLKQRSKEFGLYNILGMNKRKVGLVATIELFLIFLVTAFVGSILCAVFSNFFYLIFARLIHSDKLVLTLTPLAFASNIVIYAFIFLFLEIAGLRKIGKLSPLALFADSKAGEKEPRGNIIFALLGIASLGFGYYLSLSSSKIDAVLVLFRFFIAVLFVIAGTYLFYISFIAWYLKRRRKNKKYFYQPEHFITVSQMIFRMKQNAVGLANITLLAVMAFVTIATTSSLYTGSSQLVSALFPKNTNITLFDASDKDTETALEETILKEARLPNKDVTSYKTALFANLPLASVTQAIIKENQELFTADQLKTLVNVYIITQEDYRKLGNDVPQLAQKQTALYMDNDAKLESLDIQGLKLDNIKNGNIDNFPEALQTYNSAALVVSNDTVFNEIITHLAYTYSENYDPVNITNFIELSTGEFKKLNHSLDIASGNYLRDSNGEIIGRLSNEKDSKEEVVTMYGGFLFTGFLLGISFLLGAALIIYYKQYSEGHEDKKSYTILQEVGMDKSQVKKTINSQVILVFFMPIVMAIIHFLAALTMLKQMLLLFGVMDNSLIYSVSAISIIVIMMIYFLIYKITSKTYYKIIER</sequence>
<dbReference type="GO" id="GO:0005886">
    <property type="term" value="C:plasma membrane"/>
    <property type="evidence" value="ECO:0007669"/>
    <property type="project" value="UniProtKB-SubCell"/>
</dbReference>
<evidence type="ECO:0000313" key="9">
    <source>
        <dbReference type="Proteomes" id="UP000182508"/>
    </source>
</evidence>
<evidence type="ECO:0000256" key="3">
    <source>
        <dbReference type="ARBA" id="ARBA00022692"/>
    </source>
</evidence>
<comment type="subcellular location">
    <subcellularLocation>
        <location evidence="1 6">Cell membrane</location>
        <topology evidence="1 6">Multi-pass membrane protein</topology>
    </subcellularLocation>
</comment>
<evidence type="ECO:0000256" key="1">
    <source>
        <dbReference type="ARBA" id="ARBA00004651"/>
    </source>
</evidence>
<name>A0A1G6CBR0_9STRE</name>
<dbReference type="STRING" id="439219.SAMN02910293_01502"/>
<keyword evidence="9" id="KW-1185">Reference proteome</keyword>
<feature type="domain" description="ABC3 transporter permease C-terminal" evidence="7">
    <location>
        <begin position="57"/>
        <end position="177"/>
    </location>
</feature>
<evidence type="ECO:0000259" key="7">
    <source>
        <dbReference type="Pfam" id="PF02687"/>
    </source>
</evidence>
<dbReference type="PANTHER" id="PTHR46795:SF3">
    <property type="entry name" value="ABC TRANSPORTER PERMEASE"/>
    <property type="match status" value="1"/>
</dbReference>
<keyword evidence="3 6" id="KW-0812">Transmembrane</keyword>
<dbReference type="AlphaFoldDB" id="A0A1G6CBR0"/>
<dbReference type="RefSeq" id="WP_074486225.1">
    <property type="nucleotide sequence ID" value="NZ_FMXP01000020.1"/>
</dbReference>
<feature type="transmembrane region" description="Helical" evidence="6">
    <location>
        <begin position="533"/>
        <end position="558"/>
    </location>
</feature>
<dbReference type="PANTHER" id="PTHR46795">
    <property type="entry name" value="ABC TRANSPORTER PERMEASE-RELATED-RELATED"/>
    <property type="match status" value="1"/>
</dbReference>
<dbReference type="EMBL" id="FMXP01000020">
    <property type="protein sequence ID" value="SDB30212.1"/>
    <property type="molecule type" value="Genomic_DNA"/>
</dbReference>
<feature type="transmembrane region" description="Helical" evidence="6">
    <location>
        <begin position="195"/>
        <end position="212"/>
    </location>
</feature>
<dbReference type="Pfam" id="PF02687">
    <property type="entry name" value="FtsX"/>
    <property type="match status" value="1"/>
</dbReference>
<evidence type="ECO:0000256" key="5">
    <source>
        <dbReference type="ARBA" id="ARBA00023136"/>
    </source>
</evidence>
<feature type="transmembrane region" description="Helical" evidence="6">
    <location>
        <begin position="21"/>
        <end position="39"/>
    </location>
</feature>
<comment type="similarity">
    <text evidence="6">Belongs to the ABC-4 integral membrane protein family.</text>
</comment>
<dbReference type="GO" id="GO:0055085">
    <property type="term" value="P:transmembrane transport"/>
    <property type="evidence" value="ECO:0007669"/>
    <property type="project" value="UniProtKB-UniRule"/>
</dbReference>
<dbReference type="InterPro" id="IPR027022">
    <property type="entry name" value="ABC_permease_BceB-typ"/>
</dbReference>
<gene>
    <name evidence="8" type="ORF">SAMN02910293_01502</name>
</gene>
<reference evidence="8 9" key="1">
    <citation type="submission" date="2016-10" db="EMBL/GenBank/DDBJ databases">
        <authorList>
            <person name="de Groot N.N."/>
        </authorList>
    </citation>
    <scope>NUCLEOTIDE SEQUENCE [LARGE SCALE GENOMIC DNA]</scope>
    <source>
        <strain evidence="8 9">A-4</strain>
    </source>
</reference>
<evidence type="ECO:0000256" key="6">
    <source>
        <dbReference type="PIRNR" id="PIRNR018968"/>
    </source>
</evidence>